<sequence>MDKRVILSVAGSGKTSLIINDLDLNKRTIIISYTISNIENITNRIVQKFGYIPKNIKIYTYFSFLYSFCFKPLFYRAIEIKCNIKIKGIVYKQNPNYKIPKNKILHYVTSNGYLYSNRISKLLMILDGNNEIFSRLEKYFDYLYIDEVQDFGGNDFNFIKTFSRLNLKVTFVGDFYQHTFDTSVDGNTNKNLFLDYNKYISTFTKSGFIVDTTSLSKSFRCTNNVCEFVTNNLGIQIFANNTNLSKILEINNDNKIKEIIKCNNTVKLFYQEHHIYSIYSNNWGNSKGLDCYNDVCIILNRKSYDLYKNQKLNELPNVTKNKLYVACTRSKNNIFFISESAFKKNIIDLLRKYRFT</sequence>
<dbReference type="RefSeq" id="WP_129717492.1">
    <property type="nucleotide sequence ID" value="NZ_CP078045.1"/>
</dbReference>
<dbReference type="GO" id="GO:0000725">
    <property type="term" value="P:recombinational repair"/>
    <property type="evidence" value="ECO:0007669"/>
    <property type="project" value="TreeGrafter"/>
</dbReference>
<accession>A0AAJ4P312</accession>
<protein>
    <recommendedName>
        <fullName evidence="1">DNA 3'-5' helicase II</fullName>
    </recommendedName>
</protein>
<evidence type="ECO:0000256" key="1">
    <source>
        <dbReference type="ARBA" id="ARBA00034923"/>
    </source>
</evidence>
<evidence type="ECO:0000313" key="2">
    <source>
        <dbReference type="EMBL" id="QXR06679.1"/>
    </source>
</evidence>
<gene>
    <name evidence="2" type="ORF">EVX74_011310</name>
</gene>
<dbReference type="InterPro" id="IPR027417">
    <property type="entry name" value="P-loop_NTPase"/>
</dbReference>
<reference evidence="2" key="2">
    <citation type="journal article" date="2019" name="Nat. Commun.">
        <title>Spatiotemporal dynamics of multidrug resistant bacteria on intensive care unit surfaces.</title>
        <authorList>
            <person name="D'Souza A.W."/>
            <person name="Potter R.F."/>
            <person name="Wallace M."/>
            <person name="Shupe A."/>
            <person name="Patel S."/>
            <person name="Sun X."/>
            <person name="Gul D."/>
            <person name="Kwon J.H."/>
            <person name="Andleeb S."/>
            <person name="Burnham C.D."/>
            <person name="Dantas G."/>
        </authorList>
    </citation>
    <scope>NUCLEOTIDE SEQUENCE</scope>
    <source>
        <strain evidence="2">AL_065</strain>
    </source>
</reference>
<dbReference type="AlphaFoldDB" id="A0AAJ4P312"/>
<evidence type="ECO:0000313" key="3">
    <source>
        <dbReference type="Proteomes" id="UP000293391"/>
    </source>
</evidence>
<dbReference type="EMBL" id="CP078045">
    <property type="protein sequence ID" value="QXR06679.1"/>
    <property type="molecule type" value="Genomic_DNA"/>
</dbReference>
<organism evidence="2 3">
    <name type="scientific">Acinetobacter lwoffii</name>
    <dbReference type="NCBI Taxonomy" id="28090"/>
    <lineage>
        <taxon>Bacteria</taxon>
        <taxon>Pseudomonadati</taxon>
        <taxon>Pseudomonadota</taxon>
        <taxon>Gammaproteobacteria</taxon>
        <taxon>Moraxellales</taxon>
        <taxon>Moraxellaceae</taxon>
        <taxon>Acinetobacter</taxon>
    </lineage>
</organism>
<dbReference type="GO" id="GO:0043138">
    <property type="term" value="F:3'-5' DNA helicase activity"/>
    <property type="evidence" value="ECO:0007669"/>
    <property type="project" value="TreeGrafter"/>
</dbReference>
<dbReference type="Gene3D" id="3.40.50.300">
    <property type="entry name" value="P-loop containing nucleotide triphosphate hydrolases"/>
    <property type="match status" value="1"/>
</dbReference>
<dbReference type="SUPFAM" id="SSF52540">
    <property type="entry name" value="P-loop containing nucleoside triphosphate hydrolases"/>
    <property type="match status" value="1"/>
</dbReference>
<reference evidence="2" key="1">
    <citation type="submission" date="2018-10" db="EMBL/GenBank/DDBJ databases">
        <authorList>
            <person name="D'Souza A.W."/>
            <person name="Potter R.F."/>
            <person name="Wallace M."/>
            <person name="Shupe A."/>
            <person name="Patel S."/>
            <person name="Sun S."/>
            <person name="Gul D."/>
            <person name="Kwon J.H."/>
            <person name="Andleeb S."/>
            <person name="Burnham C.-A.D."/>
            <person name="Dantas G."/>
        </authorList>
    </citation>
    <scope>NUCLEOTIDE SEQUENCE</scope>
    <source>
        <strain evidence="2">AL_065</strain>
    </source>
</reference>
<dbReference type="GO" id="GO:0005829">
    <property type="term" value="C:cytosol"/>
    <property type="evidence" value="ECO:0007669"/>
    <property type="project" value="TreeGrafter"/>
</dbReference>
<dbReference type="GO" id="GO:0003677">
    <property type="term" value="F:DNA binding"/>
    <property type="evidence" value="ECO:0007669"/>
    <property type="project" value="InterPro"/>
</dbReference>
<dbReference type="InterPro" id="IPR000212">
    <property type="entry name" value="DNA_helicase_UvrD/REP"/>
</dbReference>
<name>A0AAJ4P312_ACILW</name>
<dbReference type="PANTHER" id="PTHR11070">
    <property type="entry name" value="UVRD / RECB / PCRA DNA HELICASE FAMILY MEMBER"/>
    <property type="match status" value="1"/>
</dbReference>
<dbReference type="GO" id="GO:0005524">
    <property type="term" value="F:ATP binding"/>
    <property type="evidence" value="ECO:0007669"/>
    <property type="project" value="InterPro"/>
</dbReference>
<dbReference type="PANTHER" id="PTHR11070:SF2">
    <property type="entry name" value="ATP-DEPENDENT DNA HELICASE SRS2"/>
    <property type="match status" value="1"/>
</dbReference>
<proteinExistence type="predicted"/>
<reference evidence="2" key="3">
    <citation type="submission" date="2021-06" db="EMBL/GenBank/DDBJ databases">
        <authorList>
            <person name="Diorio-Toth L."/>
        </authorList>
    </citation>
    <scope>NUCLEOTIDE SEQUENCE</scope>
    <source>
        <strain evidence="2">AL_065</strain>
    </source>
</reference>
<dbReference type="Proteomes" id="UP000293391">
    <property type="component" value="Chromosome"/>
</dbReference>